<evidence type="ECO:0000313" key="2">
    <source>
        <dbReference type="Proteomes" id="UP000238093"/>
    </source>
</evidence>
<accession>A0A2K4WJL4</accession>
<name>A0A2K4WJL4_9PSED</name>
<dbReference type="EMBL" id="LT963408">
    <property type="protein sequence ID" value="SOS36024.1"/>
    <property type="molecule type" value="Genomic_DNA"/>
</dbReference>
<evidence type="ECO:0000313" key="1">
    <source>
        <dbReference type="EMBL" id="SOS36024.1"/>
    </source>
</evidence>
<sequence>MAKKKKRRKISEPPRERIKKIKKQLLEARALMDELPPGKGSGLPVHIFRLEDQLRILEGHLLSKFDERMTKVEGSFGSGKRR</sequence>
<evidence type="ECO:0008006" key="3">
    <source>
        <dbReference type="Google" id="ProtNLM"/>
    </source>
</evidence>
<protein>
    <recommendedName>
        <fullName evidence="3">Transposase</fullName>
    </recommendedName>
</protein>
<gene>
    <name evidence="1" type="ORF">CFBP6411_04667</name>
</gene>
<dbReference type="Proteomes" id="UP000238093">
    <property type="component" value="Chromosome I"/>
</dbReference>
<dbReference type="RefSeq" id="WP_104698682.1">
    <property type="nucleotide sequence ID" value="NZ_LT963408.1"/>
</dbReference>
<organism evidence="1 2">
    <name type="scientific">Pseudomonas syringae group genomosp. 3</name>
    <dbReference type="NCBI Taxonomy" id="251701"/>
    <lineage>
        <taxon>Bacteria</taxon>
        <taxon>Pseudomonadati</taxon>
        <taxon>Pseudomonadota</taxon>
        <taxon>Gammaproteobacteria</taxon>
        <taxon>Pseudomonadales</taxon>
        <taxon>Pseudomonadaceae</taxon>
        <taxon>Pseudomonas</taxon>
    </lineage>
</organism>
<reference evidence="1 2" key="1">
    <citation type="submission" date="2017-11" db="EMBL/GenBank/DDBJ databases">
        <authorList>
            <person name="Han C.G."/>
        </authorList>
    </citation>
    <scope>NUCLEOTIDE SEQUENCE [LARGE SCALE GENOMIC DNA]</scope>
    <source>
        <strain evidence="1">CFBP6411</strain>
    </source>
</reference>
<dbReference type="AlphaFoldDB" id="A0A2K4WJL4"/>
<proteinExistence type="predicted"/>